<dbReference type="PANTHER" id="PTHR24148:SF64">
    <property type="entry name" value="HETEROKARYON INCOMPATIBILITY DOMAIN-CONTAINING PROTEIN"/>
    <property type="match status" value="1"/>
</dbReference>
<dbReference type="Pfam" id="PF06985">
    <property type="entry name" value="HET"/>
    <property type="match status" value="1"/>
</dbReference>
<dbReference type="InterPro" id="IPR010730">
    <property type="entry name" value="HET"/>
</dbReference>
<reference evidence="2" key="1">
    <citation type="journal article" date="2014" name="Genome Announc.">
        <title>De novo whole-genome sequence and genome annotation of Lichtheimia ramosa.</title>
        <authorList>
            <person name="Linde J."/>
            <person name="Schwartze V."/>
            <person name="Binder U."/>
            <person name="Lass-Florl C."/>
            <person name="Voigt K."/>
            <person name="Horn F."/>
        </authorList>
    </citation>
    <scope>NUCLEOTIDE SEQUENCE</scope>
    <source>
        <strain evidence="2">JMRC FSU:6197</strain>
    </source>
</reference>
<evidence type="ECO:0000259" key="1">
    <source>
        <dbReference type="Pfam" id="PF06985"/>
    </source>
</evidence>
<dbReference type="PANTHER" id="PTHR24148">
    <property type="entry name" value="ANKYRIN REPEAT DOMAIN-CONTAINING PROTEIN 39 HOMOLOG-RELATED"/>
    <property type="match status" value="1"/>
</dbReference>
<proteinExistence type="predicted"/>
<dbReference type="OrthoDB" id="2275828at2759"/>
<accession>A0A077WTH3</accession>
<dbReference type="EMBL" id="LK023337">
    <property type="protein sequence ID" value="CDS10620.1"/>
    <property type="molecule type" value="Genomic_DNA"/>
</dbReference>
<dbReference type="AlphaFoldDB" id="A0A077WTH3"/>
<evidence type="ECO:0000313" key="2">
    <source>
        <dbReference type="EMBL" id="CDS10620.1"/>
    </source>
</evidence>
<dbReference type="InterPro" id="IPR052895">
    <property type="entry name" value="HetReg/Transcr_Mod"/>
</dbReference>
<gene>
    <name evidence="2" type="ORF">LRAMOSA11106</name>
</gene>
<protein>
    <recommendedName>
        <fullName evidence="1">Heterokaryon incompatibility domain-containing protein</fullName>
    </recommendedName>
</protein>
<name>A0A077WTH3_9FUNG</name>
<organism evidence="2">
    <name type="scientific">Lichtheimia ramosa</name>
    <dbReference type="NCBI Taxonomy" id="688394"/>
    <lineage>
        <taxon>Eukaryota</taxon>
        <taxon>Fungi</taxon>
        <taxon>Fungi incertae sedis</taxon>
        <taxon>Mucoromycota</taxon>
        <taxon>Mucoromycotina</taxon>
        <taxon>Mucoromycetes</taxon>
        <taxon>Mucorales</taxon>
        <taxon>Lichtheimiaceae</taxon>
        <taxon>Lichtheimia</taxon>
    </lineage>
</organism>
<sequence>MTCDNNDQNTDDKVDKHNQFFEKGLNALLSDKHFLLLYVPDNEAMMQIIRPASNVYHRKRMIKRMKEAKPIPSFYYALSHLWGITEDNRHLWHEIGKYVEDEKGQPAAPVSMRPEKRDTLLALLKDHPDSYWWIDVLCARTDTPLDIMGDIYACCLECIAMIDCDPTLIPTLYTSKTTVKEKFIDFWANLDRSPDEILHYKQVKERNPQLLSRLITLMKSNWWQRVWTWQEMALPFGQVRFMAETNTQRLERNTITVDELLNSCMNAAYIMYYIYFKCDTETYGEDMSSLFDWLCEITQARAFSKHRIEKKKTVDQFDSLVTSLGLSTRRCMDPVDYVYGVLGMFQFKIPRMKDPKEVWQRFLIELDNYMVTNAIKNTPTGWRITGINERAYAVDLRKAKHMADVYNDLLKASLSQEYHMNRRANLIK</sequence>
<feature type="domain" description="Heterokaryon incompatibility" evidence="1">
    <location>
        <begin position="75"/>
        <end position="231"/>
    </location>
</feature>